<evidence type="ECO:0000313" key="1">
    <source>
        <dbReference type="EMBL" id="KRY32864.1"/>
    </source>
</evidence>
<dbReference type="AlphaFoldDB" id="A0A0V1B7A6"/>
<organism evidence="1 2">
    <name type="scientific">Trichinella spiralis</name>
    <name type="common">Trichina worm</name>
    <dbReference type="NCBI Taxonomy" id="6334"/>
    <lineage>
        <taxon>Eukaryota</taxon>
        <taxon>Metazoa</taxon>
        <taxon>Ecdysozoa</taxon>
        <taxon>Nematoda</taxon>
        <taxon>Enoplea</taxon>
        <taxon>Dorylaimia</taxon>
        <taxon>Trichinellida</taxon>
        <taxon>Trichinellidae</taxon>
        <taxon>Trichinella</taxon>
    </lineage>
</organism>
<dbReference type="EMBL" id="JYDH01000091">
    <property type="protein sequence ID" value="KRY32864.1"/>
    <property type="molecule type" value="Genomic_DNA"/>
</dbReference>
<gene>
    <name evidence="1" type="ORF">T01_7692</name>
</gene>
<comment type="caution">
    <text evidence="1">The sequence shown here is derived from an EMBL/GenBank/DDBJ whole genome shotgun (WGS) entry which is preliminary data.</text>
</comment>
<reference evidence="1 2" key="1">
    <citation type="submission" date="2015-01" db="EMBL/GenBank/DDBJ databases">
        <title>Evolution of Trichinella species and genotypes.</title>
        <authorList>
            <person name="Korhonen P.K."/>
            <person name="Edoardo P."/>
            <person name="Giuseppe L.R."/>
            <person name="Gasser R.B."/>
        </authorList>
    </citation>
    <scope>NUCLEOTIDE SEQUENCE [LARGE SCALE GENOMIC DNA]</scope>
    <source>
        <strain evidence="1">ISS3</strain>
    </source>
</reference>
<dbReference type="Proteomes" id="UP000054776">
    <property type="component" value="Unassembled WGS sequence"/>
</dbReference>
<keyword evidence="2" id="KW-1185">Reference proteome</keyword>
<dbReference type="OrthoDB" id="10385013at2759"/>
<proteinExistence type="predicted"/>
<dbReference type="InParanoid" id="A0A0V1B7A6"/>
<evidence type="ECO:0000313" key="2">
    <source>
        <dbReference type="Proteomes" id="UP000054776"/>
    </source>
</evidence>
<name>A0A0V1B7A6_TRISP</name>
<sequence length="159" mass="18273">MGGVVNAITWPQYGKKSPLRSAVPNRFQVFKPIHCFWLAWKEAIGFAVWCLVVVRPHCDLIEHVLISTLIDCVVVVAVYNPECLCQREKEDDNKDMIPSVIVDSVQSLLSEQLPCKKTKRKRKTLILYADFEVLRNETTRFTAQDGERFRAHLNSELTL</sequence>
<protein>
    <submittedName>
        <fullName evidence="1">Uncharacterized protein</fullName>
    </submittedName>
</protein>
<accession>A0A0V1B7A6</accession>